<dbReference type="InterPro" id="IPR050097">
    <property type="entry name" value="Ferredoxin-NADP_redctase_2"/>
</dbReference>
<keyword evidence="4" id="KW-1185">Reference proteome</keyword>
<name>A0ABZ3HB09_9BACT</name>
<dbReference type="SUPFAM" id="SSF51905">
    <property type="entry name" value="FAD/NAD(P)-binding domain"/>
    <property type="match status" value="1"/>
</dbReference>
<evidence type="ECO:0000313" key="3">
    <source>
        <dbReference type="EMBL" id="XAU15436.1"/>
    </source>
</evidence>
<dbReference type="PRINTS" id="PR00368">
    <property type="entry name" value="FADPNR"/>
</dbReference>
<keyword evidence="2" id="KW-0560">Oxidoreductase</keyword>
<dbReference type="Proteomes" id="UP001447842">
    <property type="component" value="Chromosome"/>
</dbReference>
<evidence type="ECO:0000313" key="4">
    <source>
        <dbReference type="Proteomes" id="UP001447842"/>
    </source>
</evidence>
<dbReference type="RefSeq" id="WP_345970521.1">
    <property type="nucleotide sequence ID" value="NZ_CP147920.1"/>
</dbReference>
<reference evidence="3 4" key="1">
    <citation type="submission" date="2024-03" db="EMBL/GenBank/DDBJ databases">
        <title>Sulfurimonas sp. HSL3-1.</title>
        <authorList>
            <person name="Wang S."/>
        </authorList>
    </citation>
    <scope>NUCLEOTIDE SEQUENCE [LARGE SCALE GENOMIC DNA]</scope>
    <source>
        <strain evidence="3 4">HSL3-1</strain>
    </source>
</reference>
<protein>
    <submittedName>
        <fullName evidence="3">NAD(P)-binding domain-containing protein</fullName>
    </submittedName>
</protein>
<dbReference type="InterPro" id="IPR036188">
    <property type="entry name" value="FAD/NAD-bd_sf"/>
</dbReference>
<dbReference type="Gene3D" id="3.50.50.60">
    <property type="entry name" value="FAD/NAD(P)-binding domain"/>
    <property type="match status" value="2"/>
</dbReference>
<evidence type="ECO:0000256" key="2">
    <source>
        <dbReference type="ARBA" id="ARBA00023002"/>
    </source>
</evidence>
<dbReference type="EMBL" id="CP147920">
    <property type="protein sequence ID" value="XAU15436.1"/>
    <property type="molecule type" value="Genomic_DNA"/>
</dbReference>
<accession>A0ABZ3HB09</accession>
<dbReference type="Pfam" id="PF13738">
    <property type="entry name" value="Pyr_redox_3"/>
    <property type="match status" value="1"/>
</dbReference>
<gene>
    <name evidence="3" type="ORF">WCY31_01745</name>
</gene>
<dbReference type="PANTHER" id="PTHR48105">
    <property type="entry name" value="THIOREDOXIN REDUCTASE 1-RELATED-RELATED"/>
    <property type="match status" value="1"/>
</dbReference>
<sequence>MDQVYNLAIIGAGPAGIAAAVESYLLGMRDIIILEKGQSHNETIRKYYKDNKRVDKDWQGQKVELDGNIYFIDGTKESTLDFFDEVLAKHSVKLQPQTEVQKIVRGDDGIFDVMVPGGSIRARYVVVTIGRMGKPNKPDYKIPPAIRKQVNYTLDDVGEGEKILVVGGGDSAVEYAVDLAAKNDVAICYRRATFRRANPTNQTDIANAIAHGEVRPILNTNIEGLEEDAGKVKVLFEEREPENFDRVIYAIGGTTPSAFLTGSGIGIEEGCPVHDENYESDVPGIFVAGDITQERGGSIALGLNHGFYIARHILDNDKTLRRDDDVIKRLD</sequence>
<keyword evidence="1" id="KW-0285">Flavoprotein</keyword>
<proteinExistence type="predicted"/>
<dbReference type="PRINTS" id="PR00469">
    <property type="entry name" value="PNDRDTASEII"/>
</dbReference>
<organism evidence="3 4">
    <name type="scientific">Sulfurimonas diazotrophicus</name>
    <dbReference type="NCBI Taxonomy" id="3131939"/>
    <lineage>
        <taxon>Bacteria</taxon>
        <taxon>Pseudomonadati</taxon>
        <taxon>Campylobacterota</taxon>
        <taxon>Epsilonproteobacteria</taxon>
        <taxon>Campylobacterales</taxon>
        <taxon>Sulfurimonadaceae</taxon>
        <taxon>Sulfurimonas</taxon>
    </lineage>
</organism>
<evidence type="ECO:0000256" key="1">
    <source>
        <dbReference type="ARBA" id="ARBA00022630"/>
    </source>
</evidence>